<evidence type="ECO:0000256" key="1">
    <source>
        <dbReference type="ARBA" id="ARBA00001917"/>
    </source>
</evidence>
<dbReference type="PIRSF" id="PIRSF000190">
    <property type="entry name" value="Pyd_amn-ph_oxd"/>
    <property type="match status" value="1"/>
</dbReference>
<dbReference type="PANTHER" id="PTHR10851">
    <property type="entry name" value="PYRIDOXINE-5-PHOSPHATE OXIDASE"/>
    <property type="match status" value="1"/>
</dbReference>
<comment type="similarity">
    <text evidence="5">Belongs to the pyridoxamine 5'-phosphate oxidase family.</text>
</comment>
<dbReference type="FunFam" id="2.30.110.10:FF:000005">
    <property type="entry name" value="NAD(P)H-hydrate epimerase"/>
    <property type="match status" value="1"/>
</dbReference>
<protein>
    <recommendedName>
        <fullName evidence="7">pyridoxal 5'-phosphate synthase</fullName>
        <ecNumber evidence="7">1.4.3.5</ecNumber>
    </recommendedName>
</protein>
<feature type="domain" description="Pyridoxamine 5'-phosphate oxidase N-terminal" evidence="12">
    <location>
        <begin position="74"/>
        <end position="188"/>
    </location>
</feature>
<dbReference type="HAMAP" id="MF_01629">
    <property type="entry name" value="PdxH"/>
    <property type="match status" value="1"/>
</dbReference>
<dbReference type="InterPro" id="IPR019576">
    <property type="entry name" value="Pyridoxamine_oxidase_dimer_C"/>
</dbReference>
<organism evidence="14">
    <name type="scientific">Menopon gallinae</name>
    <name type="common">poultry shaft louse</name>
    <dbReference type="NCBI Taxonomy" id="328185"/>
    <lineage>
        <taxon>Eukaryota</taxon>
        <taxon>Metazoa</taxon>
        <taxon>Ecdysozoa</taxon>
        <taxon>Arthropoda</taxon>
        <taxon>Hexapoda</taxon>
        <taxon>Insecta</taxon>
        <taxon>Pterygota</taxon>
        <taxon>Neoptera</taxon>
        <taxon>Paraneoptera</taxon>
        <taxon>Psocodea</taxon>
        <taxon>Troctomorpha</taxon>
        <taxon>Phthiraptera</taxon>
        <taxon>Amblycera</taxon>
        <taxon>Menoponidae</taxon>
        <taxon>Menopon</taxon>
    </lineage>
</organism>
<comment type="caution">
    <text evidence="14">The sequence shown here is derived from an EMBL/GenBank/DDBJ whole genome shotgun (WGS) entry which is preliminary data.</text>
</comment>
<dbReference type="GO" id="GO:0010181">
    <property type="term" value="F:FMN binding"/>
    <property type="evidence" value="ECO:0007669"/>
    <property type="project" value="InterPro"/>
</dbReference>
<keyword evidence="9" id="KW-0288">FMN</keyword>
<dbReference type="EC" id="1.4.3.5" evidence="7"/>
<comment type="pathway">
    <text evidence="4">Cofactor metabolism; pyridoxal 5'-phosphate salvage; pyridoxal 5'-phosphate from pyridoxine 5'-phosphate: step 1/1.</text>
</comment>
<evidence type="ECO:0000256" key="9">
    <source>
        <dbReference type="ARBA" id="ARBA00022643"/>
    </source>
</evidence>
<evidence type="ECO:0000256" key="11">
    <source>
        <dbReference type="ARBA" id="ARBA00023096"/>
    </source>
</evidence>
<dbReference type="Pfam" id="PF10590">
    <property type="entry name" value="PNP_phzG_C"/>
    <property type="match status" value="1"/>
</dbReference>
<comment type="cofactor">
    <cofactor evidence="1">
        <name>FMN</name>
        <dbReference type="ChEBI" id="CHEBI:58210"/>
    </cofactor>
</comment>
<evidence type="ECO:0000256" key="8">
    <source>
        <dbReference type="ARBA" id="ARBA00022630"/>
    </source>
</evidence>
<evidence type="ECO:0000259" key="12">
    <source>
        <dbReference type="Pfam" id="PF01243"/>
    </source>
</evidence>
<accession>A0AAW2HFW7</accession>
<keyword evidence="11" id="KW-0664">Pyridoxine biosynthesis</keyword>
<evidence type="ECO:0000259" key="13">
    <source>
        <dbReference type="Pfam" id="PF10590"/>
    </source>
</evidence>
<dbReference type="AlphaFoldDB" id="A0AAW2HFW7"/>
<dbReference type="NCBIfam" id="TIGR00558">
    <property type="entry name" value="pdxH"/>
    <property type="match status" value="1"/>
</dbReference>
<keyword evidence="8" id="KW-0285">Flavoprotein</keyword>
<dbReference type="InterPro" id="IPR011576">
    <property type="entry name" value="Pyridox_Oxase_N"/>
</dbReference>
<dbReference type="Pfam" id="PF01243">
    <property type="entry name" value="PNPOx_N"/>
    <property type="match status" value="1"/>
</dbReference>
<evidence type="ECO:0000256" key="4">
    <source>
        <dbReference type="ARBA" id="ARBA00005037"/>
    </source>
</evidence>
<dbReference type="GO" id="GO:0004733">
    <property type="term" value="F:pyridoxamine phosphate oxidase activity"/>
    <property type="evidence" value="ECO:0007669"/>
    <property type="project" value="UniProtKB-EC"/>
</dbReference>
<comment type="pathway">
    <text evidence="3">Cofactor metabolism; pyridoxal 5'-phosphate salvage; pyridoxal 5'-phosphate from pyridoxamine 5'-phosphate: step 1/1.</text>
</comment>
<dbReference type="InterPro" id="IPR019740">
    <property type="entry name" value="Pyridox_Oxase_CS"/>
</dbReference>
<evidence type="ECO:0000256" key="7">
    <source>
        <dbReference type="ARBA" id="ARBA00012801"/>
    </source>
</evidence>
<dbReference type="InterPro" id="IPR012349">
    <property type="entry name" value="Split_barrel_FMN-bd"/>
</dbReference>
<feature type="domain" description="Pyridoxine 5'-phosphate oxidase dimerisation C-terminal" evidence="13">
    <location>
        <begin position="207"/>
        <end position="261"/>
    </location>
</feature>
<evidence type="ECO:0000313" key="14">
    <source>
        <dbReference type="EMBL" id="KAL0268627.1"/>
    </source>
</evidence>
<dbReference type="EMBL" id="JARGDH010000005">
    <property type="protein sequence ID" value="KAL0268627.1"/>
    <property type="molecule type" value="Genomic_DNA"/>
</dbReference>
<evidence type="ECO:0000256" key="5">
    <source>
        <dbReference type="ARBA" id="ARBA00007301"/>
    </source>
</evidence>
<dbReference type="PANTHER" id="PTHR10851:SF0">
    <property type="entry name" value="PYRIDOXINE-5'-PHOSPHATE OXIDASE"/>
    <property type="match status" value="1"/>
</dbReference>
<dbReference type="PROSITE" id="PS01064">
    <property type="entry name" value="PYRIDOX_OXIDASE"/>
    <property type="match status" value="1"/>
</dbReference>
<proteinExistence type="inferred from homology"/>
<comment type="subunit">
    <text evidence="6">Homodimer.</text>
</comment>
<evidence type="ECO:0000256" key="10">
    <source>
        <dbReference type="ARBA" id="ARBA00023002"/>
    </source>
</evidence>
<dbReference type="InterPro" id="IPR000659">
    <property type="entry name" value="Pyridox_Oxase"/>
</dbReference>
<sequence>MIFSFGWRCRGCSTVRNIFTMAQSKSAPFSIDLGAMRIKYKTKNDTFSESDLVSKDPILQFKHWFDIARETPGILEANAMCLCTCTKDGFPSARYVLLKGYGKDGFKFFTNYSSRKGIELTQNPRAALVFYWEPLKRSVRIEGNVEKLSDEESDNYFHSRPKESQISACSSNQSTVIQSRSVLTDKETELKMKYSNDTDVIPRPENWGGYIVIPHSIEFWQGQSDRMHDRVRFRHLKENEQLDEEIVHKGEDGWVYERLSP</sequence>
<reference evidence="14" key="1">
    <citation type="journal article" date="2024" name="Gigascience">
        <title>Chromosome-level genome of the poultry shaft louse Menopon gallinae provides insight into the host-switching and adaptive evolution of parasitic lice.</title>
        <authorList>
            <person name="Xu Y."/>
            <person name="Ma L."/>
            <person name="Liu S."/>
            <person name="Liang Y."/>
            <person name="Liu Q."/>
            <person name="He Z."/>
            <person name="Tian L."/>
            <person name="Duan Y."/>
            <person name="Cai W."/>
            <person name="Li H."/>
            <person name="Song F."/>
        </authorList>
    </citation>
    <scope>NUCLEOTIDE SEQUENCE</scope>
    <source>
        <strain evidence="14">Cailab_2023a</strain>
    </source>
</reference>
<dbReference type="NCBIfam" id="NF004231">
    <property type="entry name" value="PRK05679.1"/>
    <property type="match status" value="1"/>
</dbReference>
<gene>
    <name evidence="14" type="ORF">PYX00_010486</name>
</gene>
<keyword evidence="10" id="KW-0560">Oxidoreductase</keyword>
<comment type="function">
    <text evidence="2">Catalyzes the oxidation of either pyridoxine 5'-phosphate (PNP) or pyridoxamine 5'-phosphate (PMP) into pyridoxal 5'-phosphate (PLP).</text>
</comment>
<evidence type="ECO:0000256" key="2">
    <source>
        <dbReference type="ARBA" id="ARBA00003691"/>
    </source>
</evidence>
<dbReference type="SUPFAM" id="SSF50475">
    <property type="entry name" value="FMN-binding split barrel"/>
    <property type="match status" value="1"/>
</dbReference>
<name>A0AAW2HFW7_9NEOP</name>
<evidence type="ECO:0000256" key="3">
    <source>
        <dbReference type="ARBA" id="ARBA00004738"/>
    </source>
</evidence>
<dbReference type="GO" id="GO:0008615">
    <property type="term" value="P:pyridoxine biosynthetic process"/>
    <property type="evidence" value="ECO:0007669"/>
    <property type="project" value="UniProtKB-KW"/>
</dbReference>
<evidence type="ECO:0000256" key="6">
    <source>
        <dbReference type="ARBA" id="ARBA00011738"/>
    </source>
</evidence>
<dbReference type="Gene3D" id="2.30.110.10">
    <property type="entry name" value="Electron Transport, Fmn-binding Protein, Chain A"/>
    <property type="match status" value="1"/>
</dbReference>